<dbReference type="Gene3D" id="2.170.140.10">
    <property type="entry name" value="Chitin binding domain"/>
    <property type="match status" value="1"/>
</dbReference>
<keyword evidence="2" id="KW-1133">Transmembrane helix</keyword>
<dbReference type="PROSITE" id="PS50940">
    <property type="entry name" value="CHIT_BIND_II"/>
    <property type="match status" value="1"/>
</dbReference>
<keyword evidence="2" id="KW-0472">Membrane</keyword>
<protein>
    <recommendedName>
        <fullName evidence="3">Chitin-binding type-2 domain-containing protein</fullName>
    </recommendedName>
</protein>
<feature type="transmembrane region" description="Helical" evidence="2">
    <location>
        <begin position="322"/>
        <end position="341"/>
    </location>
</feature>
<dbReference type="EMBL" id="UYJE01008971">
    <property type="protein sequence ID" value="VDI68939.1"/>
    <property type="molecule type" value="Genomic_DNA"/>
</dbReference>
<dbReference type="InterPro" id="IPR036508">
    <property type="entry name" value="Chitin-bd_dom_sf"/>
</dbReference>
<dbReference type="InterPro" id="IPR002557">
    <property type="entry name" value="Chitin-bd_dom"/>
</dbReference>
<dbReference type="GO" id="GO:0005576">
    <property type="term" value="C:extracellular region"/>
    <property type="evidence" value="ECO:0007669"/>
    <property type="project" value="InterPro"/>
</dbReference>
<keyword evidence="2" id="KW-0812">Transmembrane</keyword>
<evidence type="ECO:0000259" key="3">
    <source>
        <dbReference type="PROSITE" id="PS50940"/>
    </source>
</evidence>
<sequence>MAEAQVVQTVKIVRDQIRILALSLLKYGRSTGSTDSKDSTGSDPYTCFESVKVKDKLSSSNDSSIKSTDSQCCSQCHAKSRINRLAASHHSGPYENPVLSKATDEIEASNRAIVPTNTHNEGRGQVNQGFADSGPFQSIQEDSLNSTKREIEDNNREKKGHDNHGCADSGSIDAIPEDSFDSIFTDTDITSTTYIMRPDIHVPKDKYNLPRFTTPIGELQYQPRKTECTIPWRDSGPWMPINHSLSVVETETVIEPPNGFAILDSIEDTETVIEPPSEIDILDSIEDTETVFGPPTGISMRNNSEDDFENYHKSSKNCPLRIMILIIVIGCISGGVAWVIYNKYFLSSKDTPTVITVDLPDFPDKCENDISIARVGEQMCIPYTQKFTSSPTGIHVRQLSSQYLSVLQGFSVNVSSDEFEQQNGGWIINFNSSRTDQQLRFMKGKATCDSVGIYEITIEYDDGNVSSSEFEIKLKDPQLQHSVTRINDSIHVHCEMIKTCVASSLALFVNDGGSSRLIPNMNVCSDNHQESGTTVSADAIIPASWFSGNMTISCVPLMTDPGLAANLTSTTRIPVCEGDCVPDCTDDPQSEAYFPDKNDCTKFYQCSNGKLVFQTCASTTYWSPSECTCDHFDDEICNKDTNKFFKPLLAIEKCTKALFV</sequence>
<name>A0A8B6GU26_MYTGA</name>
<gene>
    <name evidence="4" type="ORF">MGAL_10B088294</name>
</gene>
<dbReference type="GO" id="GO:0008061">
    <property type="term" value="F:chitin binding"/>
    <property type="evidence" value="ECO:0007669"/>
    <property type="project" value="InterPro"/>
</dbReference>
<organism evidence="4 5">
    <name type="scientific">Mytilus galloprovincialis</name>
    <name type="common">Mediterranean mussel</name>
    <dbReference type="NCBI Taxonomy" id="29158"/>
    <lineage>
        <taxon>Eukaryota</taxon>
        <taxon>Metazoa</taxon>
        <taxon>Spiralia</taxon>
        <taxon>Lophotrochozoa</taxon>
        <taxon>Mollusca</taxon>
        <taxon>Bivalvia</taxon>
        <taxon>Autobranchia</taxon>
        <taxon>Pteriomorphia</taxon>
        <taxon>Mytilida</taxon>
        <taxon>Mytiloidea</taxon>
        <taxon>Mytilidae</taxon>
        <taxon>Mytilinae</taxon>
        <taxon>Mytilus</taxon>
    </lineage>
</organism>
<evidence type="ECO:0000313" key="5">
    <source>
        <dbReference type="Proteomes" id="UP000596742"/>
    </source>
</evidence>
<feature type="region of interest" description="Disordered" evidence="1">
    <location>
        <begin position="154"/>
        <end position="173"/>
    </location>
</feature>
<reference evidence="4" key="1">
    <citation type="submission" date="2018-11" db="EMBL/GenBank/DDBJ databases">
        <authorList>
            <person name="Alioto T."/>
            <person name="Alioto T."/>
        </authorList>
    </citation>
    <scope>NUCLEOTIDE SEQUENCE</scope>
</reference>
<evidence type="ECO:0000256" key="2">
    <source>
        <dbReference type="SAM" id="Phobius"/>
    </source>
</evidence>
<proteinExistence type="predicted"/>
<dbReference type="OrthoDB" id="6159731at2759"/>
<dbReference type="SMART" id="SM00494">
    <property type="entry name" value="ChtBD2"/>
    <property type="match status" value="1"/>
</dbReference>
<feature type="region of interest" description="Disordered" evidence="1">
    <location>
        <begin position="115"/>
        <end position="145"/>
    </location>
</feature>
<feature type="compositionally biased region" description="Basic and acidic residues" evidence="1">
    <location>
        <begin position="154"/>
        <end position="165"/>
    </location>
</feature>
<dbReference type="Pfam" id="PF01607">
    <property type="entry name" value="CBM_14"/>
    <property type="match status" value="1"/>
</dbReference>
<feature type="domain" description="Chitin-binding type-2" evidence="3">
    <location>
        <begin position="581"/>
        <end position="639"/>
    </location>
</feature>
<dbReference type="SUPFAM" id="SSF57625">
    <property type="entry name" value="Invertebrate chitin-binding proteins"/>
    <property type="match status" value="1"/>
</dbReference>
<keyword evidence="5" id="KW-1185">Reference proteome</keyword>
<evidence type="ECO:0000313" key="4">
    <source>
        <dbReference type="EMBL" id="VDI68939.1"/>
    </source>
</evidence>
<dbReference type="AlphaFoldDB" id="A0A8B6GU26"/>
<dbReference type="Proteomes" id="UP000596742">
    <property type="component" value="Unassembled WGS sequence"/>
</dbReference>
<evidence type="ECO:0000256" key="1">
    <source>
        <dbReference type="SAM" id="MobiDB-lite"/>
    </source>
</evidence>
<accession>A0A8B6GU26</accession>
<comment type="caution">
    <text evidence="4">The sequence shown here is derived from an EMBL/GenBank/DDBJ whole genome shotgun (WGS) entry which is preliminary data.</text>
</comment>